<keyword evidence="3 10" id="KW-0963">Cytoplasm</keyword>
<dbReference type="SMART" id="SM00788">
    <property type="entry name" value="Adenylsucc_synt"/>
    <property type="match status" value="1"/>
</dbReference>
<dbReference type="AlphaFoldDB" id="A0A9P8CGI7"/>
<dbReference type="PROSITE" id="PS00513">
    <property type="entry name" value="ADENYLOSUCCIN_SYN_2"/>
    <property type="match status" value="1"/>
</dbReference>
<dbReference type="SUPFAM" id="SSF52540">
    <property type="entry name" value="P-loop containing nucleoside triphosphate hydrolases"/>
    <property type="match status" value="1"/>
</dbReference>
<feature type="binding site" evidence="10">
    <location>
        <position position="143"/>
    </location>
    <ligand>
        <name>IMP</name>
        <dbReference type="ChEBI" id="CHEBI:58053"/>
        <note>ligand shared between dimeric partners</note>
    </ligand>
</feature>
<dbReference type="InterPro" id="IPR001114">
    <property type="entry name" value="Adenylosuccinate_synthetase"/>
</dbReference>
<evidence type="ECO:0000256" key="2">
    <source>
        <dbReference type="ARBA" id="ARBA00011738"/>
    </source>
</evidence>
<comment type="function">
    <text evidence="10">Plays an important role in the de novo pathway and in the salvage pathway of purine nucleotide biosynthesis. Catalyzes the first commited step in the biosynthesis of AMP from IMP.</text>
</comment>
<dbReference type="FunFam" id="1.10.300.10:FF:000001">
    <property type="entry name" value="Adenylosuccinate synthetase"/>
    <property type="match status" value="1"/>
</dbReference>
<feature type="binding site" evidence="10">
    <location>
        <begin position="296"/>
        <end position="302"/>
    </location>
    <ligand>
        <name>substrate</name>
    </ligand>
</feature>
<dbReference type="InterPro" id="IPR042110">
    <property type="entry name" value="Adenylosuccinate_synth_dom2"/>
</dbReference>
<evidence type="ECO:0000256" key="5">
    <source>
        <dbReference type="ARBA" id="ARBA00022723"/>
    </source>
</evidence>
<dbReference type="PANTHER" id="PTHR11846">
    <property type="entry name" value="ADENYLOSUCCINATE SYNTHETASE"/>
    <property type="match status" value="1"/>
</dbReference>
<dbReference type="Pfam" id="PF00709">
    <property type="entry name" value="Adenylsucc_synt"/>
    <property type="match status" value="1"/>
</dbReference>
<comment type="pathway">
    <text evidence="10 12">Purine metabolism; AMP biosynthesis via de novo pathway; AMP from IMP: step 1/2.</text>
</comment>
<dbReference type="GO" id="GO:0004019">
    <property type="term" value="F:adenylosuccinate synthase activity"/>
    <property type="evidence" value="ECO:0007669"/>
    <property type="project" value="UniProtKB-UniRule"/>
</dbReference>
<evidence type="ECO:0000256" key="7">
    <source>
        <dbReference type="ARBA" id="ARBA00022755"/>
    </source>
</evidence>
<gene>
    <name evidence="13" type="ORF">BJ878DRAFT_497745</name>
</gene>
<evidence type="ECO:0000313" key="13">
    <source>
        <dbReference type="EMBL" id="KAG9246298.1"/>
    </source>
</evidence>
<dbReference type="PROSITE" id="PS01266">
    <property type="entry name" value="ADENYLOSUCCIN_SYN_1"/>
    <property type="match status" value="1"/>
</dbReference>
<evidence type="ECO:0000256" key="6">
    <source>
        <dbReference type="ARBA" id="ARBA00022741"/>
    </source>
</evidence>
<keyword evidence="7 10" id="KW-0658">Purine biosynthesis</keyword>
<dbReference type="GO" id="GO:0000287">
    <property type="term" value="F:magnesium ion binding"/>
    <property type="evidence" value="ECO:0007669"/>
    <property type="project" value="UniProtKB-UniRule"/>
</dbReference>
<dbReference type="GO" id="GO:0046040">
    <property type="term" value="P:IMP metabolic process"/>
    <property type="evidence" value="ECO:0007669"/>
    <property type="project" value="TreeGrafter"/>
</dbReference>
<evidence type="ECO:0000256" key="1">
    <source>
        <dbReference type="ARBA" id="ARBA00003779"/>
    </source>
</evidence>
<dbReference type="Proteomes" id="UP000887226">
    <property type="component" value="Unassembled WGS sequence"/>
</dbReference>
<dbReference type="NCBIfam" id="TIGR00184">
    <property type="entry name" value="purA"/>
    <property type="match status" value="1"/>
</dbReference>
<keyword evidence="5 10" id="KW-0479">Metal-binding</keyword>
<dbReference type="GO" id="GO:0005525">
    <property type="term" value="F:GTP binding"/>
    <property type="evidence" value="ECO:0007669"/>
    <property type="project" value="UniProtKB-UniRule"/>
</dbReference>
<dbReference type="FunFam" id="3.90.170.10:FF:000001">
    <property type="entry name" value="Adenylosuccinate synthetase"/>
    <property type="match status" value="1"/>
</dbReference>
<dbReference type="OrthoDB" id="10265645at2759"/>
<reference evidence="13" key="1">
    <citation type="journal article" date="2021" name="IMA Fungus">
        <title>Genomic characterization of three marine fungi, including Emericellopsis atlantica sp. nov. with signatures of a generalist lifestyle and marine biomass degradation.</title>
        <authorList>
            <person name="Hagestad O.C."/>
            <person name="Hou L."/>
            <person name="Andersen J.H."/>
            <person name="Hansen E.H."/>
            <person name="Altermark B."/>
            <person name="Li C."/>
            <person name="Kuhnert E."/>
            <person name="Cox R.J."/>
            <person name="Crous P.W."/>
            <person name="Spatafora J.W."/>
            <person name="Lail K."/>
            <person name="Amirebrahimi M."/>
            <person name="Lipzen A."/>
            <person name="Pangilinan J."/>
            <person name="Andreopoulos W."/>
            <person name="Hayes R.D."/>
            <person name="Ng V."/>
            <person name="Grigoriev I.V."/>
            <person name="Jackson S.A."/>
            <person name="Sutton T.D.S."/>
            <person name="Dobson A.D.W."/>
            <person name="Rama T."/>
        </authorList>
    </citation>
    <scope>NUCLEOTIDE SEQUENCE</scope>
    <source>
        <strain evidence="13">TRa3180A</strain>
    </source>
</reference>
<evidence type="ECO:0000256" key="3">
    <source>
        <dbReference type="ARBA" id="ARBA00022490"/>
    </source>
</evidence>
<dbReference type="NCBIfam" id="NF002223">
    <property type="entry name" value="PRK01117.1"/>
    <property type="match status" value="1"/>
</dbReference>
<feature type="binding site" evidence="10">
    <location>
        <position position="39"/>
    </location>
    <ligand>
        <name>Mg(2+)</name>
        <dbReference type="ChEBI" id="CHEBI:18420"/>
    </ligand>
</feature>
<feature type="binding site" evidence="10">
    <location>
        <begin position="11"/>
        <end position="17"/>
    </location>
    <ligand>
        <name>GTP</name>
        <dbReference type="ChEBI" id="CHEBI:37565"/>
    </ligand>
</feature>
<feature type="active site" evidence="11">
    <location>
        <position position="140"/>
    </location>
</feature>
<feature type="active site" description="Proton acceptor" evidence="10">
    <location>
        <position position="12"/>
    </location>
</feature>
<proteinExistence type="inferred from homology"/>
<dbReference type="InterPro" id="IPR027417">
    <property type="entry name" value="P-loop_NTPase"/>
</dbReference>
<feature type="binding site" evidence="10">
    <location>
        <position position="302"/>
    </location>
    <ligand>
        <name>GTP</name>
        <dbReference type="ChEBI" id="CHEBI:37565"/>
    </ligand>
</feature>
<feature type="binding site" evidence="10">
    <location>
        <begin position="37"/>
        <end position="40"/>
    </location>
    <ligand>
        <name>IMP</name>
        <dbReference type="ChEBI" id="CHEBI:58053"/>
    </ligand>
</feature>
<organism evidence="13 14">
    <name type="scientific">Calycina marina</name>
    <dbReference type="NCBI Taxonomy" id="1763456"/>
    <lineage>
        <taxon>Eukaryota</taxon>
        <taxon>Fungi</taxon>
        <taxon>Dikarya</taxon>
        <taxon>Ascomycota</taxon>
        <taxon>Pezizomycotina</taxon>
        <taxon>Leotiomycetes</taxon>
        <taxon>Helotiales</taxon>
        <taxon>Pezizellaceae</taxon>
        <taxon>Calycina</taxon>
    </lineage>
</organism>
<keyword evidence="9 10" id="KW-0342">GTP-binding</keyword>
<dbReference type="HAMAP" id="MF_00011">
    <property type="entry name" value="Adenylosucc_synth"/>
    <property type="match status" value="1"/>
</dbReference>
<feature type="binding site" evidence="10">
    <location>
        <position position="221"/>
    </location>
    <ligand>
        <name>IMP</name>
        <dbReference type="ChEBI" id="CHEBI:58053"/>
    </ligand>
</feature>
<feature type="binding site" evidence="10">
    <location>
        <begin position="39"/>
        <end position="41"/>
    </location>
    <ligand>
        <name>GTP</name>
        <dbReference type="ChEBI" id="CHEBI:37565"/>
    </ligand>
</feature>
<comment type="subunit">
    <text evidence="2 10">Homodimer.</text>
</comment>
<comment type="catalytic activity">
    <reaction evidence="10 12">
        <text>IMP + L-aspartate + GTP = N(6)-(1,2-dicarboxyethyl)-AMP + GDP + phosphate + 2 H(+)</text>
        <dbReference type="Rhea" id="RHEA:15753"/>
        <dbReference type="ChEBI" id="CHEBI:15378"/>
        <dbReference type="ChEBI" id="CHEBI:29991"/>
        <dbReference type="ChEBI" id="CHEBI:37565"/>
        <dbReference type="ChEBI" id="CHEBI:43474"/>
        <dbReference type="ChEBI" id="CHEBI:57567"/>
        <dbReference type="ChEBI" id="CHEBI:58053"/>
        <dbReference type="ChEBI" id="CHEBI:58189"/>
        <dbReference type="EC" id="6.3.4.4"/>
    </reaction>
</comment>
<keyword evidence="4 10" id="KW-0436">Ligase</keyword>
<dbReference type="PANTHER" id="PTHR11846:SF0">
    <property type="entry name" value="ADENYLOSUCCINATE SYNTHETASE"/>
    <property type="match status" value="1"/>
</dbReference>
<evidence type="ECO:0000256" key="4">
    <source>
        <dbReference type="ARBA" id="ARBA00022598"/>
    </source>
</evidence>
<dbReference type="Gene3D" id="3.40.440.10">
    <property type="entry name" value="Adenylosuccinate Synthetase, subunit A, domain 1"/>
    <property type="match status" value="1"/>
</dbReference>
<dbReference type="Gene3D" id="1.10.300.10">
    <property type="entry name" value="Adenylosuccinate Synthetase, subunit A, domain 2"/>
    <property type="match status" value="1"/>
</dbReference>
<evidence type="ECO:0000256" key="8">
    <source>
        <dbReference type="ARBA" id="ARBA00022842"/>
    </source>
</evidence>
<keyword evidence="14" id="KW-1185">Reference proteome</keyword>
<name>A0A9P8CGI7_9HELO</name>
<feature type="binding site" evidence="10">
    <location>
        <position position="300"/>
    </location>
    <ligand>
        <name>IMP</name>
        <dbReference type="ChEBI" id="CHEBI:58053"/>
    </ligand>
</feature>
<feature type="binding site" evidence="10">
    <location>
        <position position="12"/>
    </location>
    <ligand>
        <name>Mg(2+)</name>
        <dbReference type="ChEBI" id="CHEBI:18420"/>
    </ligand>
</feature>
<feature type="binding site" evidence="10">
    <location>
        <position position="236"/>
    </location>
    <ligand>
        <name>IMP</name>
        <dbReference type="ChEBI" id="CHEBI:58053"/>
    </ligand>
</feature>
<comment type="function">
    <text evidence="1">Plays an important role in the de novo pathway and in the salvage pathway of purine nucleotide biosynthesis. Catalyzes the first committed step in the biosynthesis of AMP from IMP.</text>
</comment>
<evidence type="ECO:0000256" key="11">
    <source>
        <dbReference type="PROSITE-ProRule" id="PRU10134"/>
    </source>
</evidence>
<evidence type="ECO:0000313" key="14">
    <source>
        <dbReference type="Proteomes" id="UP000887226"/>
    </source>
</evidence>
<sequence length="424" mass="46782">MATIILGAQWGDEGKGKLTDILCQKVKLCARSCGGNNAGHTIVANGITYDFHLLPSGLMNKECTNLIGSGVVVHVPAFFKELKDLEAKGLDNVRDRIFISDRAHVVFDLHQLVDGLEEVELGAGAIGTTRKGIGPSYSTKSSRSGVRISEIFDEAKFEKKLRELARSFKKRYGELLEYDVEEEISRFKIYRKDLAAHVVDQIPLIRSAQESSTPILVEGANALMLDIDYGTYPYVTSSSTGLGGVFTGLALNPKKINNIIGVVKAYTTRVGGGPFATEDLEAAGTKLQDIGREWGVTTGRKRRCGWLDLVVVKYSTDINYYTSLNITKLDILDTFPVIMVATAYLDGITGEKLESFPADLDQLANVKVEYKEFKGWETSITGITTYEELPKEAKEYLEFIESYVGVKVQYIGTGPSRQNMIEKL</sequence>
<evidence type="ECO:0000256" key="12">
    <source>
        <dbReference type="RuleBase" id="RU000520"/>
    </source>
</evidence>
<accession>A0A9P8CGI7</accession>
<dbReference type="InterPro" id="IPR018220">
    <property type="entry name" value="Adenylosuccin_syn_GTP-bd"/>
</dbReference>
<dbReference type="GO" id="GO:0044208">
    <property type="term" value="P:'de novo' AMP biosynthetic process"/>
    <property type="evidence" value="ECO:0007669"/>
    <property type="project" value="UniProtKB-UniRule"/>
</dbReference>
<dbReference type="InterPro" id="IPR033128">
    <property type="entry name" value="Adenylosuccin_syn_Lys_AS"/>
</dbReference>
<feature type="active site" description="Proton donor" evidence="10">
    <location>
        <position position="40"/>
    </location>
</feature>
<dbReference type="CDD" id="cd03108">
    <property type="entry name" value="AdSS"/>
    <property type="match status" value="1"/>
</dbReference>
<comment type="subcellular location">
    <subcellularLocation>
        <location evidence="10">Cytoplasm</location>
    </subcellularLocation>
</comment>
<dbReference type="InterPro" id="IPR042111">
    <property type="entry name" value="Adenylosuccinate_synth_dom3"/>
</dbReference>
<evidence type="ECO:0000256" key="10">
    <source>
        <dbReference type="HAMAP-Rule" id="MF_03125"/>
    </source>
</evidence>
<dbReference type="EMBL" id="MU253810">
    <property type="protein sequence ID" value="KAG9246298.1"/>
    <property type="molecule type" value="Genomic_DNA"/>
</dbReference>
<feature type="binding site" evidence="10">
    <location>
        <position position="129"/>
    </location>
    <ligand>
        <name>IMP</name>
        <dbReference type="ChEBI" id="CHEBI:58053"/>
    </ligand>
</feature>
<feature type="binding site" evidence="10">
    <location>
        <begin position="412"/>
        <end position="414"/>
    </location>
    <ligand>
        <name>GTP</name>
        <dbReference type="ChEBI" id="CHEBI:37565"/>
    </ligand>
</feature>
<dbReference type="GO" id="GO:0005737">
    <property type="term" value="C:cytoplasm"/>
    <property type="evidence" value="ECO:0007669"/>
    <property type="project" value="UniProtKB-SubCell"/>
</dbReference>
<evidence type="ECO:0000256" key="9">
    <source>
        <dbReference type="ARBA" id="ARBA00023134"/>
    </source>
</evidence>
<comment type="similarity">
    <text evidence="10 12">Belongs to the adenylosuccinate synthetase family.</text>
</comment>
<comment type="cofactor">
    <cofactor evidence="10">
        <name>Mg(2+)</name>
        <dbReference type="ChEBI" id="CHEBI:18420"/>
    </cofactor>
    <text evidence="10">Binds 1 Mg(2+) ion per subunit.</text>
</comment>
<keyword evidence="6 10" id="KW-0547">Nucleotide-binding</keyword>
<protein>
    <recommendedName>
        <fullName evidence="10 12">Adenylosuccinate synthetase</fullName>
        <shortName evidence="10">AMPSase</shortName>
        <shortName evidence="10">AdSS</shortName>
        <ecNumber evidence="10 12">6.3.4.4</ecNumber>
    </recommendedName>
    <alternativeName>
        <fullName evidence="10">IMP--aspartate ligase</fullName>
    </alternativeName>
</protein>
<dbReference type="EC" id="6.3.4.4" evidence="10 12"/>
<dbReference type="InterPro" id="IPR042109">
    <property type="entry name" value="Adenylosuccinate_synth_dom1"/>
</dbReference>
<comment type="function">
    <text evidence="12">Plays an important role in the de novo pathway of purine nucleotide biosynthesis.</text>
</comment>
<feature type="binding site" evidence="10">
    <location>
        <begin position="12"/>
        <end position="15"/>
    </location>
    <ligand>
        <name>IMP</name>
        <dbReference type="ChEBI" id="CHEBI:58053"/>
    </ligand>
</feature>
<dbReference type="Gene3D" id="3.90.170.10">
    <property type="entry name" value="Adenylosuccinate Synthetase, subunit A, domain 3"/>
    <property type="match status" value="1"/>
</dbReference>
<comment type="caution">
    <text evidence="13">The sequence shown here is derived from an EMBL/GenBank/DDBJ whole genome shotgun (WGS) entry which is preliminary data.</text>
</comment>
<feature type="binding site" evidence="10">
    <location>
        <begin position="328"/>
        <end position="330"/>
    </location>
    <ligand>
        <name>GTP</name>
        <dbReference type="ChEBI" id="CHEBI:37565"/>
    </ligand>
</feature>
<keyword evidence="8 10" id="KW-0460">Magnesium</keyword>